<feature type="domain" description="Transcription regulator PadR N-terminal" evidence="2">
    <location>
        <begin position="22"/>
        <end position="99"/>
    </location>
</feature>
<sequence length="245" mass="27844">MPSSDPTQSSGFAGLRSTSWPVLGILSFGEELSGYDLKKWASYSVRFFYWSPSFSQVYSELKKLEDLGYVTSRTVVDDEARVKPKRLYKITDAGMDVMRRWAREAPIDPPVLKHGVMLRMWLGHLTEPEQLKEALEEHISYVEGMSRQAALDARDSDVEPTWAFAHMVNKWSERYYAAESELAKQMLADIDEAVERMHGEGTPEHPGVPKPTASHSIRRSRAAQQEYQAAMKAARDANDEAERED</sequence>
<dbReference type="InterPro" id="IPR005149">
    <property type="entry name" value="Tscrpt_reg_PadR_N"/>
</dbReference>
<dbReference type="PANTHER" id="PTHR43252:SF6">
    <property type="entry name" value="NEGATIVE TRANSCRIPTION REGULATOR PADR"/>
    <property type="match status" value="1"/>
</dbReference>
<dbReference type="InterPro" id="IPR036388">
    <property type="entry name" value="WH-like_DNA-bd_sf"/>
</dbReference>
<dbReference type="InterPro" id="IPR036390">
    <property type="entry name" value="WH_DNA-bd_sf"/>
</dbReference>
<reference evidence="3 4" key="1">
    <citation type="submission" date="2014-07" db="EMBL/GenBank/DDBJ databases">
        <title>Genome Sequence of Rhodococcus opacus Strain R7, a Biodegrader of Mono- and Polycyclic Aromatic Hydrocarbons.</title>
        <authorList>
            <person name="Di Gennaro P."/>
            <person name="Zampolli J."/>
            <person name="Presti I."/>
            <person name="Cappelletti M."/>
            <person name="D'Ursi P."/>
            <person name="Orro A."/>
            <person name="Mezzelani A."/>
            <person name="Milanesi L."/>
        </authorList>
    </citation>
    <scope>NUCLEOTIDE SEQUENCE [LARGE SCALE GENOMIC DNA]</scope>
    <source>
        <strain evidence="3 4">R7</strain>
    </source>
</reference>
<feature type="region of interest" description="Disordered" evidence="1">
    <location>
        <begin position="198"/>
        <end position="245"/>
    </location>
</feature>
<dbReference type="AlphaFoldDB" id="A0A076EU01"/>
<evidence type="ECO:0000259" key="2">
    <source>
        <dbReference type="Pfam" id="PF03551"/>
    </source>
</evidence>
<organism evidence="3 4">
    <name type="scientific">Rhodococcus opacus</name>
    <name type="common">Nocardia opaca</name>
    <dbReference type="NCBI Taxonomy" id="37919"/>
    <lineage>
        <taxon>Bacteria</taxon>
        <taxon>Bacillati</taxon>
        <taxon>Actinomycetota</taxon>
        <taxon>Actinomycetes</taxon>
        <taxon>Mycobacteriales</taxon>
        <taxon>Nocardiaceae</taxon>
        <taxon>Rhodococcus</taxon>
    </lineage>
</organism>
<evidence type="ECO:0000313" key="4">
    <source>
        <dbReference type="Proteomes" id="UP000028488"/>
    </source>
</evidence>
<dbReference type="EMBL" id="CP008947">
    <property type="protein sequence ID" value="AII08683.1"/>
    <property type="molecule type" value="Genomic_DNA"/>
</dbReference>
<name>A0A076EU01_RHOOP</name>
<dbReference type="Gene3D" id="1.10.10.10">
    <property type="entry name" value="Winged helix-like DNA-binding domain superfamily/Winged helix DNA-binding domain"/>
    <property type="match status" value="1"/>
</dbReference>
<proteinExistence type="predicted"/>
<evidence type="ECO:0000313" key="3">
    <source>
        <dbReference type="EMBL" id="AII08683.1"/>
    </source>
</evidence>
<evidence type="ECO:0000256" key="1">
    <source>
        <dbReference type="SAM" id="MobiDB-lite"/>
    </source>
</evidence>
<dbReference type="SUPFAM" id="SSF46785">
    <property type="entry name" value="Winged helix' DNA-binding domain"/>
    <property type="match status" value="1"/>
</dbReference>
<dbReference type="PANTHER" id="PTHR43252">
    <property type="entry name" value="TRANSCRIPTIONAL REGULATOR YQJI"/>
    <property type="match status" value="1"/>
</dbReference>
<accession>A0A076EU01</accession>
<dbReference type="Proteomes" id="UP000028488">
    <property type="component" value="Chromosome"/>
</dbReference>
<dbReference type="eggNOG" id="COG1695">
    <property type="taxonomic scope" value="Bacteria"/>
</dbReference>
<dbReference type="Pfam" id="PF03551">
    <property type="entry name" value="PadR"/>
    <property type="match status" value="1"/>
</dbReference>
<gene>
    <name evidence="3" type="ORF">EP51_30315</name>
</gene>
<feature type="compositionally biased region" description="Basic and acidic residues" evidence="1">
    <location>
        <begin position="233"/>
        <end position="245"/>
    </location>
</feature>
<dbReference type="RefSeq" id="WP_037225928.1">
    <property type="nucleotide sequence ID" value="NZ_CP008947.1"/>
</dbReference>
<protein>
    <submittedName>
        <fullName evidence="3">PadR family transcriptional regulator</fullName>
    </submittedName>
</protein>